<evidence type="ECO:0000313" key="2">
    <source>
        <dbReference type="EMBL" id="WUP71789.1"/>
    </source>
</evidence>
<name>A0ABZ1SGA4_9ACTN</name>
<dbReference type="Proteomes" id="UP001432011">
    <property type="component" value="Chromosome"/>
</dbReference>
<dbReference type="InterPro" id="IPR046229">
    <property type="entry name" value="TnpC-like"/>
</dbReference>
<evidence type="ECO:0000313" key="3">
    <source>
        <dbReference type="Proteomes" id="UP001432011"/>
    </source>
</evidence>
<accession>A0ABZ1SGA4</accession>
<dbReference type="Pfam" id="PF19776">
    <property type="entry name" value="DUF6262"/>
    <property type="match status" value="1"/>
</dbReference>
<keyword evidence="3" id="KW-1185">Reference proteome</keyword>
<dbReference type="EMBL" id="CP108085">
    <property type="protein sequence ID" value="WUP71789.1"/>
    <property type="molecule type" value="Genomic_DNA"/>
</dbReference>
<sequence>MTSSETLNRVERACTRLHHEGQPVTFTAVAALTGLGRTTLYRNPTLRAVIDEHRHRTAASGTLTGLTDEIATLRAAVDAIADRVRRHEEQLRRLAARTK</sequence>
<keyword evidence="1" id="KW-0175">Coiled coil</keyword>
<gene>
    <name evidence="2" type="ORF">OG913_20305</name>
</gene>
<protein>
    <submittedName>
        <fullName evidence="2">DUF6262 family protein</fullName>
    </submittedName>
</protein>
<proteinExistence type="predicted"/>
<feature type="coiled-coil region" evidence="1">
    <location>
        <begin position="70"/>
        <end position="97"/>
    </location>
</feature>
<organism evidence="2 3">
    <name type="scientific">Microbispora hainanensis</name>
    <dbReference type="NCBI Taxonomy" id="568844"/>
    <lineage>
        <taxon>Bacteria</taxon>
        <taxon>Bacillati</taxon>
        <taxon>Actinomycetota</taxon>
        <taxon>Actinomycetes</taxon>
        <taxon>Streptosporangiales</taxon>
        <taxon>Streptosporangiaceae</taxon>
        <taxon>Microbispora</taxon>
    </lineage>
</organism>
<reference evidence="2" key="1">
    <citation type="submission" date="2022-10" db="EMBL/GenBank/DDBJ databases">
        <title>The complete genomes of actinobacterial strains from the NBC collection.</title>
        <authorList>
            <person name="Joergensen T.S."/>
            <person name="Alvarez Arevalo M."/>
            <person name="Sterndorff E.B."/>
            <person name="Faurdal D."/>
            <person name="Vuksanovic O."/>
            <person name="Mourched A.-S."/>
            <person name="Charusanti P."/>
            <person name="Shaw S."/>
            <person name="Blin K."/>
            <person name="Weber T."/>
        </authorList>
    </citation>
    <scope>NUCLEOTIDE SEQUENCE</scope>
    <source>
        <strain evidence="2">NBC_00254</strain>
    </source>
</reference>
<evidence type="ECO:0000256" key="1">
    <source>
        <dbReference type="SAM" id="Coils"/>
    </source>
</evidence>
<dbReference type="RefSeq" id="WP_328708221.1">
    <property type="nucleotide sequence ID" value="NZ_CP108085.1"/>
</dbReference>